<dbReference type="Proteomes" id="UP000772434">
    <property type="component" value="Unassembled WGS sequence"/>
</dbReference>
<feature type="transmembrane region" description="Helical" evidence="2">
    <location>
        <begin position="184"/>
        <end position="205"/>
    </location>
</feature>
<dbReference type="AlphaFoldDB" id="A0A9P5PKZ6"/>
<protein>
    <submittedName>
        <fullName evidence="4">Uncharacterized protein</fullName>
    </submittedName>
</protein>
<feature type="region of interest" description="Disordered" evidence="1">
    <location>
        <begin position="254"/>
        <end position="294"/>
    </location>
</feature>
<keyword evidence="3" id="KW-0732">Signal</keyword>
<keyword evidence="2" id="KW-1133">Transmembrane helix</keyword>
<organism evidence="4 5">
    <name type="scientific">Rhodocollybia butyracea</name>
    <dbReference type="NCBI Taxonomy" id="206335"/>
    <lineage>
        <taxon>Eukaryota</taxon>
        <taxon>Fungi</taxon>
        <taxon>Dikarya</taxon>
        <taxon>Basidiomycota</taxon>
        <taxon>Agaricomycotina</taxon>
        <taxon>Agaricomycetes</taxon>
        <taxon>Agaricomycetidae</taxon>
        <taxon>Agaricales</taxon>
        <taxon>Marasmiineae</taxon>
        <taxon>Omphalotaceae</taxon>
        <taxon>Rhodocollybia</taxon>
    </lineage>
</organism>
<name>A0A9P5PKZ6_9AGAR</name>
<dbReference type="EMBL" id="JADNRY010000122">
    <property type="protein sequence ID" value="KAF9064482.1"/>
    <property type="molecule type" value="Genomic_DNA"/>
</dbReference>
<feature type="signal peptide" evidence="3">
    <location>
        <begin position="1"/>
        <end position="20"/>
    </location>
</feature>
<evidence type="ECO:0000256" key="2">
    <source>
        <dbReference type="SAM" id="Phobius"/>
    </source>
</evidence>
<keyword evidence="2" id="KW-0472">Membrane</keyword>
<evidence type="ECO:0000313" key="5">
    <source>
        <dbReference type="Proteomes" id="UP000772434"/>
    </source>
</evidence>
<evidence type="ECO:0000313" key="4">
    <source>
        <dbReference type="EMBL" id="KAF9064482.1"/>
    </source>
</evidence>
<keyword evidence="5" id="KW-1185">Reference proteome</keyword>
<feature type="compositionally biased region" description="Basic and acidic residues" evidence="1">
    <location>
        <begin position="255"/>
        <end position="271"/>
    </location>
</feature>
<keyword evidence="2" id="KW-0812">Transmembrane</keyword>
<feature type="chain" id="PRO_5040169728" evidence="3">
    <location>
        <begin position="21"/>
        <end position="324"/>
    </location>
</feature>
<comment type="caution">
    <text evidence="4">The sequence shown here is derived from an EMBL/GenBank/DDBJ whole genome shotgun (WGS) entry which is preliminary data.</text>
</comment>
<sequence>MDYPFAQLVWIILCTGYVYCQSSITLEAYFGNQIPTKPLQMVGVSDDSAETTYIQVDSTLIQSAANPSESLDIVSTQTATYIVSASGFQEIGEAFTLSCNSRSSIIDCKIVMRNSTSEVEGLEAVEATAVVLAVEPTASISIPASTSRATLTTPAPTYISSTRSAPQMASSGSAGHPMVARASIIGVVISSAVILFLILLTLWLVRRRRRRQSPRSAQEAISPCGPPVPYDMPDTPSPLATVRRLSRPIQVFRSKRSETRERERARMDAQEALRATQEALNRASSSHEEESSLRQQISELMEIVRKIEERGVANDLPPAYGSQP</sequence>
<proteinExistence type="predicted"/>
<evidence type="ECO:0000256" key="3">
    <source>
        <dbReference type="SAM" id="SignalP"/>
    </source>
</evidence>
<evidence type="ECO:0000256" key="1">
    <source>
        <dbReference type="SAM" id="MobiDB-lite"/>
    </source>
</evidence>
<accession>A0A9P5PKZ6</accession>
<gene>
    <name evidence="4" type="ORF">BDP27DRAFT_1471235</name>
</gene>
<reference evidence="4" key="1">
    <citation type="submission" date="2020-11" db="EMBL/GenBank/DDBJ databases">
        <authorList>
            <consortium name="DOE Joint Genome Institute"/>
            <person name="Ahrendt S."/>
            <person name="Riley R."/>
            <person name="Andreopoulos W."/>
            <person name="Labutti K."/>
            <person name="Pangilinan J."/>
            <person name="Ruiz-Duenas F.J."/>
            <person name="Barrasa J.M."/>
            <person name="Sanchez-Garcia M."/>
            <person name="Camarero S."/>
            <person name="Miyauchi S."/>
            <person name="Serrano A."/>
            <person name="Linde D."/>
            <person name="Babiker R."/>
            <person name="Drula E."/>
            <person name="Ayuso-Fernandez I."/>
            <person name="Pacheco R."/>
            <person name="Padilla G."/>
            <person name="Ferreira P."/>
            <person name="Barriuso J."/>
            <person name="Kellner H."/>
            <person name="Castanera R."/>
            <person name="Alfaro M."/>
            <person name="Ramirez L."/>
            <person name="Pisabarro A.G."/>
            <person name="Kuo A."/>
            <person name="Tritt A."/>
            <person name="Lipzen A."/>
            <person name="He G."/>
            <person name="Yan M."/>
            <person name="Ng V."/>
            <person name="Cullen D."/>
            <person name="Martin F."/>
            <person name="Rosso M.-N."/>
            <person name="Henrissat B."/>
            <person name="Hibbett D."/>
            <person name="Martinez A.T."/>
            <person name="Grigoriev I.V."/>
        </authorList>
    </citation>
    <scope>NUCLEOTIDE SEQUENCE</scope>
    <source>
        <strain evidence="4">AH 40177</strain>
    </source>
</reference>